<evidence type="ECO:0000313" key="3">
    <source>
        <dbReference type="EMBL" id="CAA9436097.1"/>
    </source>
</evidence>
<feature type="region of interest" description="Disordered" evidence="1">
    <location>
        <begin position="92"/>
        <end position="138"/>
    </location>
</feature>
<dbReference type="Pfam" id="PF07883">
    <property type="entry name" value="Cupin_2"/>
    <property type="match status" value="1"/>
</dbReference>
<protein>
    <recommendedName>
        <fullName evidence="2">Cupin type-2 domain-containing protein</fullName>
    </recommendedName>
</protein>
<feature type="region of interest" description="Disordered" evidence="1">
    <location>
        <begin position="29"/>
        <end position="57"/>
    </location>
</feature>
<evidence type="ECO:0000256" key="1">
    <source>
        <dbReference type="SAM" id="MobiDB-lite"/>
    </source>
</evidence>
<feature type="domain" description="Cupin type-2" evidence="2">
    <location>
        <begin position="152"/>
        <end position="213"/>
    </location>
</feature>
<dbReference type="InterPro" id="IPR013096">
    <property type="entry name" value="Cupin_2"/>
</dbReference>
<reference evidence="3" key="1">
    <citation type="submission" date="2020-02" db="EMBL/GenBank/DDBJ databases">
        <authorList>
            <person name="Meier V. D."/>
        </authorList>
    </citation>
    <scope>NUCLEOTIDE SEQUENCE</scope>
    <source>
        <strain evidence="3">AVDCRST_MAG03</strain>
    </source>
</reference>
<dbReference type="InterPro" id="IPR014710">
    <property type="entry name" value="RmlC-like_jellyroll"/>
</dbReference>
<dbReference type="CDD" id="cd06989">
    <property type="entry name" value="cupin_DRT102"/>
    <property type="match status" value="1"/>
</dbReference>
<dbReference type="SUPFAM" id="SSF51182">
    <property type="entry name" value="RmlC-like cupins"/>
    <property type="match status" value="1"/>
</dbReference>
<dbReference type="EMBL" id="CADCUT010000212">
    <property type="protein sequence ID" value="CAA9436097.1"/>
    <property type="molecule type" value="Genomic_DNA"/>
</dbReference>
<accession>A0A6J4Q7Z0</accession>
<name>A0A6J4Q7Z0_9ACTN</name>
<sequence length="236" mass="25180">MITLPLRPGAVFSLSCEGSYAPLIQPTDQKTTLRARDRGEEAAHDANVTKEQRKTAERGAETVNRWIIVAAVAALATVGAVAFAQQDAATQETAQASGAGEEKENEPGSSGSIQAFLPPDLEWEDNPDVPGVQNAAGVGDPTRRQLYTSFGKIEKGVRFPAHTHPDARITTVLSGTMHFGAGEGFDRAELEPYPAGSVIYTPPNMPHVMWARDGEIIVQETGHGPTDIEFSSDSGQ</sequence>
<dbReference type="Gene3D" id="2.60.120.10">
    <property type="entry name" value="Jelly Rolls"/>
    <property type="match status" value="1"/>
</dbReference>
<proteinExistence type="predicted"/>
<evidence type="ECO:0000259" key="2">
    <source>
        <dbReference type="Pfam" id="PF07883"/>
    </source>
</evidence>
<dbReference type="AlphaFoldDB" id="A0A6J4Q7Z0"/>
<feature type="compositionally biased region" description="Basic and acidic residues" evidence="1">
    <location>
        <begin position="34"/>
        <end position="57"/>
    </location>
</feature>
<dbReference type="InterPro" id="IPR011051">
    <property type="entry name" value="RmlC_Cupin_sf"/>
</dbReference>
<gene>
    <name evidence="3" type="ORF">AVDCRST_MAG03-3613</name>
</gene>
<organism evidence="3">
    <name type="scientific">uncultured Rubrobacteraceae bacterium</name>
    <dbReference type="NCBI Taxonomy" id="349277"/>
    <lineage>
        <taxon>Bacteria</taxon>
        <taxon>Bacillati</taxon>
        <taxon>Actinomycetota</taxon>
        <taxon>Rubrobacteria</taxon>
        <taxon>Rubrobacterales</taxon>
        <taxon>Rubrobacteraceae</taxon>
        <taxon>environmental samples</taxon>
    </lineage>
</organism>